<evidence type="ECO:0000256" key="3">
    <source>
        <dbReference type="ARBA" id="ARBA00023082"/>
    </source>
</evidence>
<dbReference type="GO" id="GO:0016987">
    <property type="term" value="F:sigma factor activity"/>
    <property type="evidence" value="ECO:0007669"/>
    <property type="project" value="UniProtKB-KW"/>
</dbReference>
<proteinExistence type="inferred from homology"/>
<dbReference type="GO" id="GO:0003677">
    <property type="term" value="F:DNA binding"/>
    <property type="evidence" value="ECO:0007669"/>
    <property type="project" value="UniProtKB-KW"/>
</dbReference>
<dbReference type="InterPro" id="IPR036388">
    <property type="entry name" value="WH-like_DNA-bd_sf"/>
</dbReference>
<dbReference type="CDD" id="cd06171">
    <property type="entry name" value="Sigma70_r4"/>
    <property type="match status" value="1"/>
</dbReference>
<dbReference type="InterPro" id="IPR013325">
    <property type="entry name" value="RNA_pol_sigma_r2"/>
</dbReference>
<dbReference type="EMBL" id="CP001706">
    <property type="protein sequence ID" value="ACV09453.1"/>
    <property type="molecule type" value="Genomic_DNA"/>
</dbReference>
<comment type="similarity">
    <text evidence="1">Belongs to the sigma-70 factor family. ECF subfamily.</text>
</comment>
<dbReference type="InterPro" id="IPR013249">
    <property type="entry name" value="RNA_pol_sigma70_r4_t2"/>
</dbReference>
<dbReference type="eggNOG" id="COG1595">
    <property type="taxonomic scope" value="Bacteria"/>
</dbReference>
<dbReference type="InterPro" id="IPR013324">
    <property type="entry name" value="RNA_pol_sigma_r3/r4-like"/>
</dbReference>
<evidence type="ECO:0000259" key="7">
    <source>
        <dbReference type="Pfam" id="PF08281"/>
    </source>
</evidence>
<dbReference type="Pfam" id="PF08281">
    <property type="entry name" value="Sigma70_r4_2"/>
    <property type="match status" value="1"/>
</dbReference>
<dbReference type="Proteomes" id="UP000000628">
    <property type="component" value="Chromosome"/>
</dbReference>
<keyword evidence="3" id="KW-0731">Sigma factor</keyword>
<keyword evidence="5" id="KW-0804">Transcription</keyword>
<dbReference type="KEGG" id="jde:Jden_1810"/>
<dbReference type="FunFam" id="1.10.10.10:FF:000068">
    <property type="entry name" value="RNA polymerase sigma factor"/>
    <property type="match status" value="1"/>
</dbReference>
<dbReference type="GO" id="GO:0006352">
    <property type="term" value="P:DNA-templated transcription initiation"/>
    <property type="evidence" value="ECO:0007669"/>
    <property type="project" value="InterPro"/>
</dbReference>
<protein>
    <submittedName>
        <fullName evidence="8">RNA polymerase, sigma-24 subunit, ECF subfamily</fullName>
    </submittedName>
</protein>
<keyword evidence="9" id="KW-1185">Reference proteome</keyword>
<dbReference type="Pfam" id="PF04542">
    <property type="entry name" value="Sigma70_r2"/>
    <property type="match status" value="1"/>
</dbReference>
<dbReference type="NCBIfam" id="TIGR02937">
    <property type="entry name" value="sigma70-ECF"/>
    <property type="match status" value="1"/>
</dbReference>
<reference evidence="8 9" key="1">
    <citation type="journal article" date="2009" name="Stand. Genomic Sci.">
        <title>Complete genome sequence of Jonesia denitrificans type strain (Prevot 55134).</title>
        <authorList>
            <person name="Pukall R."/>
            <person name="Gehrich-Schroter G."/>
            <person name="Lapidus A."/>
            <person name="Nolan M."/>
            <person name="Glavina Del Rio T."/>
            <person name="Lucas S."/>
            <person name="Chen F."/>
            <person name="Tice H."/>
            <person name="Pitluck S."/>
            <person name="Cheng J.F."/>
            <person name="Copeland A."/>
            <person name="Saunders E."/>
            <person name="Brettin T."/>
            <person name="Detter J.C."/>
            <person name="Bruce D."/>
            <person name="Goodwin L."/>
            <person name="Pati A."/>
            <person name="Ivanova N."/>
            <person name="Mavromatis K."/>
            <person name="Ovchinnikova G."/>
            <person name="Chen A."/>
            <person name="Palaniappan K."/>
            <person name="Land M."/>
            <person name="Hauser L."/>
            <person name="Chang Y.J."/>
            <person name="Jeffries C.D."/>
            <person name="Chain P."/>
            <person name="Goker M."/>
            <person name="Bristow J."/>
            <person name="Eisen J.A."/>
            <person name="Markowitz V."/>
            <person name="Hugenholtz P."/>
            <person name="Kyrpides N.C."/>
            <person name="Klenk H.P."/>
            <person name="Han C."/>
        </authorList>
    </citation>
    <scope>NUCLEOTIDE SEQUENCE [LARGE SCALE GENOMIC DNA]</scope>
    <source>
        <strain evidence="9">ATCC 14870 / DSM 20603 / BCRC 15368 / CIP 55.134 / JCM 11481 / NBRC 15587 / NCTC 10816 / Prevot 55134</strain>
    </source>
</reference>
<evidence type="ECO:0000256" key="2">
    <source>
        <dbReference type="ARBA" id="ARBA00023015"/>
    </source>
</evidence>
<evidence type="ECO:0000256" key="1">
    <source>
        <dbReference type="ARBA" id="ARBA00010641"/>
    </source>
</evidence>
<dbReference type="SUPFAM" id="SSF88946">
    <property type="entry name" value="Sigma2 domain of RNA polymerase sigma factors"/>
    <property type="match status" value="1"/>
</dbReference>
<dbReference type="PANTHER" id="PTHR43133">
    <property type="entry name" value="RNA POLYMERASE ECF-TYPE SIGMA FACTO"/>
    <property type="match status" value="1"/>
</dbReference>
<dbReference type="SUPFAM" id="SSF88659">
    <property type="entry name" value="Sigma3 and sigma4 domains of RNA polymerase sigma factors"/>
    <property type="match status" value="1"/>
</dbReference>
<accession>C7QZF5</accession>
<dbReference type="NCBIfam" id="TIGR02947">
    <property type="entry name" value="SigH_actino"/>
    <property type="match status" value="1"/>
</dbReference>
<dbReference type="HOGENOM" id="CLU_047691_1_1_11"/>
<dbReference type="InterPro" id="IPR014284">
    <property type="entry name" value="RNA_pol_sigma-70_dom"/>
</dbReference>
<evidence type="ECO:0000256" key="5">
    <source>
        <dbReference type="ARBA" id="ARBA00023163"/>
    </source>
</evidence>
<sequence>MVVLAVTCTAIDTDTVARSARQTRVIASSGLGSDVMTADDSTTRAPGHEDAHARALRFEQDALVHLDQLYAAALRMTRNPQDAEDLVQETFTKAFAAFHQYRPETNLKAWLYRILTNTYINSYRKKQREPQQSQSEDIEDWQIARAAQHTSTGLKSAEAEALERLPDSDITRALQELPEDRRIAVYLADVEGFPYKEIAEIMGTPIGTVMSRLHRGRAQLRDLLGDYARSQGIIPATSHTADTGVEETAP</sequence>
<dbReference type="GO" id="GO:0006950">
    <property type="term" value="P:response to stress"/>
    <property type="evidence" value="ECO:0007669"/>
    <property type="project" value="UniProtKB-ARBA"/>
</dbReference>
<dbReference type="PANTHER" id="PTHR43133:SF59">
    <property type="entry name" value="ECF RNA POLYMERASE SIGMA FACTOR SIGR"/>
    <property type="match status" value="1"/>
</dbReference>
<dbReference type="Gene3D" id="1.10.10.10">
    <property type="entry name" value="Winged helix-like DNA-binding domain superfamily/Winged helix DNA-binding domain"/>
    <property type="match status" value="1"/>
</dbReference>
<keyword evidence="4" id="KW-0238">DNA-binding</keyword>
<dbReference type="AlphaFoldDB" id="C7QZF5"/>
<evidence type="ECO:0000259" key="6">
    <source>
        <dbReference type="Pfam" id="PF04542"/>
    </source>
</evidence>
<name>C7QZF5_JONDD</name>
<dbReference type="InterPro" id="IPR039425">
    <property type="entry name" value="RNA_pol_sigma-70-like"/>
</dbReference>
<feature type="domain" description="RNA polymerase sigma-70 region 2" evidence="6">
    <location>
        <begin position="65"/>
        <end position="128"/>
    </location>
</feature>
<keyword evidence="2" id="KW-0805">Transcription regulation</keyword>
<organism evidence="8 9">
    <name type="scientific">Jonesia denitrificans (strain ATCC 14870 / DSM 20603 / BCRC 15368 / CIP 55.134 / JCM 11481 / NBRC 15587 / NCTC 10816 / Prevot 55134)</name>
    <name type="common">Listeria denitrificans</name>
    <dbReference type="NCBI Taxonomy" id="471856"/>
    <lineage>
        <taxon>Bacteria</taxon>
        <taxon>Bacillati</taxon>
        <taxon>Actinomycetota</taxon>
        <taxon>Actinomycetes</taxon>
        <taxon>Micrococcales</taxon>
        <taxon>Jonesiaceae</taxon>
        <taxon>Jonesia</taxon>
    </lineage>
</organism>
<dbReference type="STRING" id="471856.Jden_1810"/>
<evidence type="ECO:0000313" key="8">
    <source>
        <dbReference type="EMBL" id="ACV09453.1"/>
    </source>
</evidence>
<dbReference type="InterPro" id="IPR007627">
    <property type="entry name" value="RNA_pol_sigma70_r2"/>
</dbReference>
<dbReference type="InterPro" id="IPR014293">
    <property type="entry name" value="RNA_pol_sigma70_actinobac"/>
</dbReference>
<dbReference type="Gene3D" id="1.10.1740.10">
    <property type="match status" value="1"/>
</dbReference>
<evidence type="ECO:0000256" key="4">
    <source>
        <dbReference type="ARBA" id="ARBA00023125"/>
    </source>
</evidence>
<feature type="domain" description="RNA polymerase sigma factor 70 region 4 type 2" evidence="7">
    <location>
        <begin position="170"/>
        <end position="220"/>
    </location>
</feature>
<gene>
    <name evidence="8" type="ordered locus">Jden_1810</name>
</gene>
<evidence type="ECO:0000313" key="9">
    <source>
        <dbReference type="Proteomes" id="UP000000628"/>
    </source>
</evidence>